<evidence type="ECO:0000313" key="3">
    <source>
        <dbReference type="Proteomes" id="UP000316726"/>
    </source>
</evidence>
<dbReference type="GO" id="GO:0016020">
    <property type="term" value="C:membrane"/>
    <property type="evidence" value="ECO:0007669"/>
    <property type="project" value="TreeGrafter"/>
</dbReference>
<dbReference type="Gene3D" id="2.40.160.120">
    <property type="match status" value="1"/>
</dbReference>
<dbReference type="PANTHER" id="PTHR10972">
    <property type="entry name" value="OXYSTEROL-BINDING PROTEIN-RELATED"/>
    <property type="match status" value="1"/>
</dbReference>
<proteinExistence type="inferred from homology"/>
<name>A0A5B8MK77_9CHLO</name>
<dbReference type="STRING" id="1764295.A0A5B8MK77"/>
<reference evidence="2 3" key="1">
    <citation type="submission" date="2018-07" db="EMBL/GenBank/DDBJ databases">
        <title>The complete nuclear genome of the prasinophyte Chloropicon primus (CCMP1205).</title>
        <authorList>
            <person name="Pombert J.-F."/>
            <person name="Otis C."/>
            <person name="Turmel M."/>
            <person name="Lemieux C."/>
        </authorList>
    </citation>
    <scope>NUCLEOTIDE SEQUENCE [LARGE SCALE GENOMIC DNA]</scope>
    <source>
        <strain evidence="2 3">CCMP1205</strain>
    </source>
</reference>
<sequence length="380" mass="42815">MDEGTSKSSGGGGYRYTTDEERQLLERQKKVIWSWLKKVGRNLISEGVNLTKVSLPVELFESKSFLERVCDSWSYLDLLERAAEATDPVERMRCLIAFAVSGLSLQVNPNKPFNPILGETYQGAYKNGMRVYCEQVSHHPPVSCWEVVDPKERFRFTGTGHITATTRANSVRACQKGDSSVFFRSDGATVSWNLPGLILKNVMFGERVLKYSGEMLFRDDKNGLECLVKVDPSEEKSMFSRMLSSKKKNSVTGTLDEVFGEIVDKDAKVLDRCEGSWLSHLDWGLNKGESNRYWTRDKSNCVYPAPQAGPLDSDCSFRIDMQALRRAETNPDDAELYAQCIQEAQDSKVHLENIQRSDAKLRKKGLAMASKDSSKDNNNV</sequence>
<dbReference type="InterPro" id="IPR018494">
    <property type="entry name" value="Oxysterol-bd_CS"/>
</dbReference>
<comment type="similarity">
    <text evidence="1">Belongs to the OSBP family.</text>
</comment>
<keyword evidence="3" id="KW-1185">Reference proteome</keyword>
<dbReference type="PANTHER" id="PTHR10972:SF148">
    <property type="entry name" value="OXYSTEROL-BINDING PROTEIN 9"/>
    <property type="match status" value="1"/>
</dbReference>
<accession>A0A5B8MK77</accession>
<evidence type="ECO:0000256" key="1">
    <source>
        <dbReference type="RuleBase" id="RU003844"/>
    </source>
</evidence>
<dbReference type="AlphaFoldDB" id="A0A5B8MK77"/>
<dbReference type="PROSITE" id="PS01013">
    <property type="entry name" value="OSBP"/>
    <property type="match status" value="1"/>
</dbReference>
<protein>
    <submittedName>
        <fullName evidence="2">Oxysterol-binding protein</fullName>
    </submittedName>
</protein>
<dbReference type="Proteomes" id="UP000316726">
    <property type="component" value="Chromosome 3"/>
</dbReference>
<dbReference type="Pfam" id="PF01237">
    <property type="entry name" value="Oxysterol_BP"/>
    <property type="match status" value="1"/>
</dbReference>
<evidence type="ECO:0000313" key="2">
    <source>
        <dbReference type="EMBL" id="QDZ19762.1"/>
    </source>
</evidence>
<dbReference type="GO" id="GO:0005829">
    <property type="term" value="C:cytosol"/>
    <property type="evidence" value="ECO:0007669"/>
    <property type="project" value="TreeGrafter"/>
</dbReference>
<dbReference type="SUPFAM" id="SSF144000">
    <property type="entry name" value="Oxysterol-binding protein-like"/>
    <property type="match status" value="1"/>
</dbReference>
<dbReference type="EMBL" id="CP031036">
    <property type="protein sequence ID" value="QDZ19762.1"/>
    <property type="molecule type" value="Genomic_DNA"/>
</dbReference>
<gene>
    <name evidence="2" type="ORF">A3770_03p22800</name>
</gene>
<dbReference type="InterPro" id="IPR000648">
    <property type="entry name" value="Oxysterol-bd"/>
</dbReference>
<dbReference type="InterPro" id="IPR037239">
    <property type="entry name" value="OSBP_sf"/>
</dbReference>
<dbReference type="GO" id="GO:0032934">
    <property type="term" value="F:sterol binding"/>
    <property type="evidence" value="ECO:0007669"/>
    <property type="project" value="TreeGrafter"/>
</dbReference>
<dbReference type="OrthoDB" id="14833at2759"/>
<organism evidence="2 3">
    <name type="scientific">Chloropicon primus</name>
    <dbReference type="NCBI Taxonomy" id="1764295"/>
    <lineage>
        <taxon>Eukaryota</taxon>
        <taxon>Viridiplantae</taxon>
        <taxon>Chlorophyta</taxon>
        <taxon>Chloropicophyceae</taxon>
        <taxon>Chloropicales</taxon>
        <taxon>Chloropicaceae</taxon>
        <taxon>Chloropicon</taxon>
    </lineage>
</organism>